<dbReference type="RefSeq" id="WP_345723666.1">
    <property type="nucleotide sequence ID" value="NZ_BAABRU010000015.1"/>
</dbReference>
<dbReference type="PANTHER" id="PTHR43539">
    <property type="entry name" value="FLAVIN-BINDING MONOOXYGENASE-LIKE PROTEIN (AFU_ORTHOLOGUE AFUA_4G09220)"/>
    <property type="match status" value="1"/>
</dbReference>
<accession>A0ABP9X3U5</accession>
<evidence type="ECO:0000313" key="2">
    <source>
        <dbReference type="EMBL" id="GAA5530075.1"/>
    </source>
</evidence>
<keyword evidence="3" id="KW-1185">Reference proteome</keyword>
<organism evidence="2 3">
    <name type="scientific">Herpetosiphon gulosus</name>
    <dbReference type="NCBI Taxonomy" id="1973496"/>
    <lineage>
        <taxon>Bacteria</taxon>
        <taxon>Bacillati</taxon>
        <taxon>Chloroflexota</taxon>
        <taxon>Chloroflexia</taxon>
        <taxon>Herpetosiphonales</taxon>
        <taxon>Herpetosiphonaceae</taxon>
        <taxon>Herpetosiphon</taxon>
    </lineage>
</organism>
<dbReference type="Pfam" id="PF13738">
    <property type="entry name" value="Pyr_redox_3"/>
    <property type="match status" value="1"/>
</dbReference>
<evidence type="ECO:0000313" key="3">
    <source>
        <dbReference type="Proteomes" id="UP001428290"/>
    </source>
</evidence>
<proteinExistence type="predicted"/>
<reference evidence="2 3" key="1">
    <citation type="submission" date="2024-02" db="EMBL/GenBank/DDBJ databases">
        <title>Herpetosiphon gulosus NBRC 112829.</title>
        <authorList>
            <person name="Ichikawa N."/>
            <person name="Katano-Makiyama Y."/>
            <person name="Hidaka K."/>
        </authorList>
    </citation>
    <scope>NUCLEOTIDE SEQUENCE [LARGE SCALE GENOMIC DNA]</scope>
    <source>
        <strain evidence="2 3">NBRC 112829</strain>
    </source>
</reference>
<dbReference type="InterPro" id="IPR036188">
    <property type="entry name" value="FAD/NAD-bd_sf"/>
</dbReference>
<dbReference type="PANTHER" id="PTHR43539:SF78">
    <property type="entry name" value="FLAVIN-CONTAINING MONOOXYGENASE"/>
    <property type="match status" value="1"/>
</dbReference>
<gene>
    <name evidence="2" type="ORF">Hgul01_03889</name>
</gene>
<protein>
    <submittedName>
        <fullName evidence="2">Ferredoxin--NADP reductase</fullName>
    </submittedName>
</protein>
<sequence>MDFAQLPVAVIGSGPVGLAAAAHLLARNETPIIFEAGARVADSVQRWGHVRLFSAWEFNIDPLAEQLLVGAGWQAPHLAEFPTGAELVRDYLQPLAQLPQIQPHLKLNSKVVAVTRLGLDKLKNAGRATTPFVLTIETAGTTHQVYAKAVIDASGTYRSPNPLGAAGVSALGETAASGQIYYGIPAVLGNDRARYANRSVAVVGSGHSAFNALLDLAELAEQAPETIVTWIMRRGQVDAALYGGGANDQLVQRGLLGGRVEQLVASGRFNLVTGFRIDRITQINGKLDLHAGQQQLTGFDQVIATTGFRPDLSILSEIRLDLDTAVESPRVLAALIDPNEHSCGTVRPHGAEELQQPEPNFYIVGMKSYGRAPTFLMRTGYEQVRSVVAALVGDWQAAREVRLVLPETGVCKTQFGGEACCGTTPTRSEILLQL</sequence>
<dbReference type="SUPFAM" id="SSF51905">
    <property type="entry name" value="FAD/NAD(P)-binding domain"/>
    <property type="match status" value="1"/>
</dbReference>
<comment type="caution">
    <text evidence="2">The sequence shown here is derived from an EMBL/GenBank/DDBJ whole genome shotgun (WGS) entry which is preliminary data.</text>
</comment>
<dbReference type="EMBL" id="BAABRU010000015">
    <property type="protein sequence ID" value="GAA5530075.1"/>
    <property type="molecule type" value="Genomic_DNA"/>
</dbReference>
<dbReference type="Gene3D" id="3.50.50.60">
    <property type="entry name" value="FAD/NAD(P)-binding domain"/>
    <property type="match status" value="1"/>
</dbReference>
<keyword evidence="1" id="KW-0560">Oxidoreductase</keyword>
<dbReference type="Proteomes" id="UP001428290">
    <property type="component" value="Unassembled WGS sequence"/>
</dbReference>
<dbReference type="InterPro" id="IPR050982">
    <property type="entry name" value="Auxin_biosynth/cation_transpt"/>
</dbReference>
<dbReference type="PRINTS" id="PR00368">
    <property type="entry name" value="FADPNR"/>
</dbReference>
<name>A0ABP9X3U5_9CHLR</name>
<evidence type="ECO:0000256" key="1">
    <source>
        <dbReference type="ARBA" id="ARBA00023002"/>
    </source>
</evidence>